<reference evidence="1 2" key="1">
    <citation type="journal article" date="2017" name="Environ. Microbiol.">
        <title>Decay of the glycolytic pathway and adaptation to intranuclear parasitism within Enterocytozoonidae microsporidia.</title>
        <authorList>
            <person name="Wiredu Boakye D."/>
            <person name="Jaroenlak P."/>
            <person name="Prachumwat A."/>
            <person name="Williams T.A."/>
            <person name="Bateman K.S."/>
            <person name="Itsathitphaisarn O."/>
            <person name="Sritunyalucksana K."/>
            <person name="Paszkiewicz K.H."/>
            <person name="Moore K.A."/>
            <person name="Stentiford G.D."/>
            <person name="Williams B.A."/>
        </authorList>
    </citation>
    <scope>NUCLEOTIDE SEQUENCE [LARGE SCALE GENOMIC DNA]</scope>
    <source>
        <strain evidence="1 2">GB1</strain>
    </source>
</reference>
<keyword evidence="2" id="KW-1185">Reference proteome</keyword>
<name>A0A1Y1S680_9MICR</name>
<comment type="caution">
    <text evidence="1">The sequence shown here is derived from an EMBL/GenBank/DDBJ whole genome shotgun (WGS) entry which is preliminary data.</text>
</comment>
<dbReference type="AlphaFoldDB" id="A0A1Y1S680"/>
<gene>
    <name evidence="1" type="ORF">ECANGB1_1387</name>
</gene>
<dbReference type="EMBL" id="LWDP01000040">
    <property type="protein sequence ID" value="ORD93912.1"/>
    <property type="molecule type" value="Genomic_DNA"/>
</dbReference>
<organism evidence="1 2">
    <name type="scientific">Enterospora canceri</name>
    <dbReference type="NCBI Taxonomy" id="1081671"/>
    <lineage>
        <taxon>Eukaryota</taxon>
        <taxon>Fungi</taxon>
        <taxon>Fungi incertae sedis</taxon>
        <taxon>Microsporidia</taxon>
        <taxon>Enterocytozoonidae</taxon>
        <taxon>Enterospora</taxon>
    </lineage>
</organism>
<dbReference type="Proteomes" id="UP000192639">
    <property type="component" value="Unassembled WGS sequence"/>
</dbReference>
<evidence type="ECO:0000313" key="1">
    <source>
        <dbReference type="EMBL" id="ORD93912.1"/>
    </source>
</evidence>
<evidence type="ECO:0000313" key="2">
    <source>
        <dbReference type="Proteomes" id="UP000192639"/>
    </source>
</evidence>
<accession>A0A1Y1S680</accession>
<proteinExistence type="predicted"/>
<protein>
    <submittedName>
        <fullName evidence="1">Uncharacterized protein</fullName>
    </submittedName>
</protein>
<dbReference type="VEuPathDB" id="MicrosporidiaDB:ECANGB1_1387"/>
<sequence length="109" mass="12661">MEFTRNIKYVVNNREMFINSITEESVVIQATGRKLNKEKAIFCKNTKEVVIVLKTCMNASIYSLDDYEMNDELFIAINVFLCKGGTLLCHIYRERSKDAYCNIYKIGVK</sequence>